<gene>
    <name evidence="2" type="ORF">FLAT13_02368</name>
</gene>
<dbReference type="SUPFAM" id="SSF51735">
    <property type="entry name" value="NAD(P)-binding Rossmann-fold domains"/>
    <property type="match status" value="1"/>
</dbReference>
<dbReference type="Gene3D" id="3.40.50.720">
    <property type="entry name" value="NAD(P)-binding Rossmann-like Domain"/>
    <property type="match status" value="1"/>
</dbReference>
<name>A0A6V6YZ69_9FLAO</name>
<sequence>MKIDKQILITGITGFVGQNLSVYLANDFDVKGITRKGYNGLTYEAFLEGSNAYDVMIHLAGKAHDLKKTSNDNEYYEVNFELTKKLYDQFLQSEAHQFIYISSVKAVVDSIDGILTEDAISNPVSVYGKSKRMAEDYILANLPETKKVYILRPCMIHGPLNKGNLNLLFGLVEKGFPWPLGAFDNQRSFLSIENLCFVIKELLIQEAVPSGVYNVADDDSISTNELVTLISKSQNKKVRILSLPKKMIINIARTGDFLNLPLNQERLHKLTESFVVCNLKIKQAINKPFPVSAKDGLLKTFTSFKM</sequence>
<dbReference type="PANTHER" id="PTHR43245:SF58">
    <property type="entry name" value="BLL5923 PROTEIN"/>
    <property type="match status" value="1"/>
</dbReference>
<protein>
    <submittedName>
        <fullName evidence="2">Nucleoside-diphosphate-sugar epimerase</fullName>
    </submittedName>
</protein>
<comment type="caution">
    <text evidence="2">The sequence shown here is derived from an EMBL/GenBank/DDBJ whole genome shotgun (WGS) entry which is preliminary data.</text>
</comment>
<dbReference type="PANTHER" id="PTHR43245">
    <property type="entry name" value="BIFUNCTIONAL POLYMYXIN RESISTANCE PROTEIN ARNA"/>
    <property type="match status" value="1"/>
</dbReference>
<organism evidence="2 3">
    <name type="scientific">Flavobacterium salmonis</name>
    <dbReference type="NCBI Taxonomy" id="2654844"/>
    <lineage>
        <taxon>Bacteria</taxon>
        <taxon>Pseudomonadati</taxon>
        <taxon>Bacteroidota</taxon>
        <taxon>Flavobacteriia</taxon>
        <taxon>Flavobacteriales</taxon>
        <taxon>Flavobacteriaceae</taxon>
        <taxon>Flavobacterium</taxon>
    </lineage>
</organism>
<dbReference type="AlphaFoldDB" id="A0A6V6YZ69"/>
<dbReference type="Proteomes" id="UP000530060">
    <property type="component" value="Unassembled WGS sequence"/>
</dbReference>
<dbReference type="EMBL" id="CAIJDP010000068">
    <property type="protein sequence ID" value="CAD0004599.1"/>
    <property type="molecule type" value="Genomic_DNA"/>
</dbReference>
<dbReference type="InterPro" id="IPR001509">
    <property type="entry name" value="Epimerase_deHydtase"/>
</dbReference>
<dbReference type="InterPro" id="IPR036291">
    <property type="entry name" value="NAD(P)-bd_dom_sf"/>
</dbReference>
<proteinExistence type="predicted"/>
<accession>A0A6V6YZ69</accession>
<evidence type="ECO:0000259" key="1">
    <source>
        <dbReference type="Pfam" id="PF01370"/>
    </source>
</evidence>
<reference evidence="2 3" key="1">
    <citation type="submission" date="2020-06" db="EMBL/GenBank/DDBJ databases">
        <authorList>
            <person name="Criscuolo A."/>
        </authorList>
    </citation>
    <scope>NUCLEOTIDE SEQUENCE [LARGE SCALE GENOMIC DNA]</scope>
    <source>
        <strain evidence="3">CIP 111411</strain>
    </source>
</reference>
<dbReference type="RefSeq" id="WP_180909026.1">
    <property type="nucleotide sequence ID" value="NZ_CAIJDP010000068.1"/>
</dbReference>
<evidence type="ECO:0000313" key="2">
    <source>
        <dbReference type="EMBL" id="CAD0004599.1"/>
    </source>
</evidence>
<evidence type="ECO:0000313" key="3">
    <source>
        <dbReference type="Proteomes" id="UP000530060"/>
    </source>
</evidence>
<keyword evidence="3" id="KW-1185">Reference proteome</keyword>
<dbReference type="Pfam" id="PF01370">
    <property type="entry name" value="Epimerase"/>
    <property type="match status" value="1"/>
</dbReference>
<feature type="domain" description="NAD-dependent epimerase/dehydratase" evidence="1">
    <location>
        <begin position="7"/>
        <end position="216"/>
    </location>
</feature>
<dbReference type="InterPro" id="IPR050177">
    <property type="entry name" value="Lipid_A_modif_metabolic_enz"/>
</dbReference>